<accession>A0AAD4LR38</accession>
<organism evidence="2 3">
    <name type="scientific">Lactarius akahatsu</name>
    <dbReference type="NCBI Taxonomy" id="416441"/>
    <lineage>
        <taxon>Eukaryota</taxon>
        <taxon>Fungi</taxon>
        <taxon>Dikarya</taxon>
        <taxon>Basidiomycota</taxon>
        <taxon>Agaricomycotina</taxon>
        <taxon>Agaricomycetes</taxon>
        <taxon>Russulales</taxon>
        <taxon>Russulaceae</taxon>
        <taxon>Lactarius</taxon>
    </lineage>
</organism>
<dbReference type="EMBL" id="JAKELL010000010">
    <property type="protein sequence ID" value="KAH8996031.1"/>
    <property type="molecule type" value="Genomic_DNA"/>
</dbReference>
<keyword evidence="3" id="KW-1185">Reference proteome</keyword>
<feature type="region of interest" description="Disordered" evidence="1">
    <location>
        <begin position="140"/>
        <end position="177"/>
    </location>
</feature>
<name>A0AAD4LR38_9AGAM</name>
<dbReference type="Proteomes" id="UP001201163">
    <property type="component" value="Unassembled WGS sequence"/>
</dbReference>
<proteinExistence type="predicted"/>
<gene>
    <name evidence="2" type="ORF">EDB92DRAFT_1942973</name>
</gene>
<feature type="compositionally biased region" description="Pro residues" evidence="1">
    <location>
        <begin position="148"/>
        <end position="160"/>
    </location>
</feature>
<reference evidence="2" key="1">
    <citation type="submission" date="2022-01" db="EMBL/GenBank/DDBJ databases">
        <title>Comparative genomics reveals a dynamic genome evolution in the ectomycorrhizal milk-cap (Lactarius) mushrooms.</title>
        <authorList>
            <consortium name="DOE Joint Genome Institute"/>
            <person name="Lebreton A."/>
            <person name="Tang N."/>
            <person name="Kuo A."/>
            <person name="LaButti K."/>
            <person name="Drula E."/>
            <person name="Barry K."/>
            <person name="Clum A."/>
            <person name="Lipzen A."/>
            <person name="Mousain D."/>
            <person name="Ng V."/>
            <person name="Wang R."/>
            <person name="Wang X."/>
            <person name="Dai Y."/>
            <person name="Henrissat B."/>
            <person name="Grigoriev I.V."/>
            <person name="Guerin-Laguette A."/>
            <person name="Yu F."/>
            <person name="Martin F.M."/>
        </authorList>
    </citation>
    <scope>NUCLEOTIDE SEQUENCE</scope>
    <source>
        <strain evidence="2">QP</strain>
    </source>
</reference>
<evidence type="ECO:0000313" key="2">
    <source>
        <dbReference type="EMBL" id="KAH8996031.1"/>
    </source>
</evidence>
<comment type="caution">
    <text evidence="2">The sequence shown here is derived from an EMBL/GenBank/DDBJ whole genome shotgun (WGS) entry which is preliminary data.</text>
</comment>
<dbReference type="AlphaFoldDB" id="A0AAD4LR38"/>
<evidence type="ECO:0000256" key="1">
    <source>
        <dbReference type="SAM" id="MobiDB-lite"/>
    </source>
</evidence>
<protein>
    <submittedName>
        <fullName evidence="2">Uncharacterized protein</fullName>
    </submittedName>
</protein>
<evidence type="ECO:0000313" key="3">
    <source>
        <dbReference type="Proteomes" id="UP001201163"/>
    </source>
</evidence>
<sequence>MHYYREFLVFCKPLQEAHHITDEERNSMFWYGFHPRDQEKMLPRLLGKYPDRSAKQPYDFEEVFKITQAVFTTFTASPFFPIQLQERWEQSTPHYARSERPAKRWFGQSELDPQLPDHEGCRRERDHFLDYNPRDAFARPDWDIPCHTNPPPRAPSPPRNTIPSEPKTVRFTEPTREEEDHELYELMDKMHGLSVRERTYAVLYARCAHCYPDVTSTLPRPEIVQTFSYQPPATPSTSHHQP</sequence>